<comment type="caution">
    <text evidence="1">The sequence shown here is derived from an EMBL/GenBank/DDBJ whole genome shotgun (WGS) entry which is preliminary data.</text>
</comment>
<dbReference type="AlphaFoldDB" id="A0AAD5MFN7"/>
<protein>
    <submittedName>
        <fullName evidence="1">Uncharacterized protein</fullName>
    </submittedName>
</protein>
<proteinExistence type="predicted"/>
<name>A0AAD5MFN7_PARTN</name>
<evidence type="ECO:0000313" key="2">
    <source>
        <dbReference type="Proteomes" id="UP001196413"/>
    </source>
</evidence>
<dbReference type="EMBL" id="JAHQIW010000449">
    <property type="protein sequence ID" value="KAJ1348187.1"/>
    <property type="molecule type" value="Genomic_DNA"/>
</dbReference>
<reference evidence="1" key="1">
    <citation type="submission" date="2021-06" db="EMBL/GenBank/DDBJ databases">
        <title>Parelaphostrongylus tenuis whole genome reference sequence.</title>
        <authorList>
            <person name="Garwood T.J."/>
            <person name="Larsen P.A."/>
            <person name="Fountain-Jones N.M."/>
            <person name="Garbe J.R."/>
            <person name="Macchietto M.G."/>
            <person name="Kania S.A."/>
            <person name="Gerhold R.W."/>
            <person name="Richards J.E."/>
            <person name="Wolf T.M."/>
        </authorList>
    </citation>
    <scope>NUCLEOTIDE SEQUENCE</scope>
    <source>
        <strain evidence="1">MNPRO001-30</strain>
        <tissue evidence="1">Meninges</tissue>
    </source>
</reference>
<gene>
    <name evidence="1" type="ORF">KIN20_003435</name>
</gene>
<organism evidence="1 2">
    <name type="scientific">Parelaphostrongylus tenuis</name>
    <name type="common">Meningeal worm</name>
    <dbReference type="NCBI Taxonomy" id="148309"/>
    <lineage>
        <taxon>Eukaryota</taxon>
        <taxon>Metazoa</taxon>
        <taxon>Ecdysozoa</taxon>
        <taxon>Nematoda</taxon>
        <taxon>Chromadorea</taxon>
        <taxon>Rhabditida</taxon>
        <taxon>Rhabditina</taxon>
        <taxon>Rhabditomorpha</taxon>
        <taxon>Strongyloidea</taxon>
        <taxon>Metastrongylidae</taxon>
        <taxon>Parelaphostrongylus</taxon>
    </lineage>
</organism>
<evidence type="ECO:0000313" key="1">
    <source>
        <dbReference type="EMBL" id="KAJ1348187.1"/>
    </source>
</evidence>
<dbReference type="Proteomes" id="UP001196413">
    <property type="component" value="Unassembled WGS sequence"/>
</dbReference>
<keyword evidence="2" id="KW-1185">Reference proteome</keyword>
<accession>A0AAD5MFN7</accession>
<sequence>MDVTRAELPLGVVCPSTRSFNVTGFSTLPAPISYNDKPSVAVQLPGIAASKKQFKHL</sequence>